<dbReference type="SUPFAM" id="SSF88697">
    <property type="entry name" value="PUA domain-like"/>
    <property type="match status" value="1"/>
</dbReference>
<dbReference type="InterPro" id="IPR015947">
    <property type="entry name" value="PUA-like_sf"/>
</dbReference>
<dbReference type="InterPro" id="IPR029026">
    <property type="entry name" value="tRNA_m1G_MTases_N"/>
</dbReference>
<feature type="domain" description="Ribosomal RNA small subunit methyltransferase E methyltransferase" evidence="13">
    <location>
        <begin position="75"/>
        <end position="240"/>
    </location>
</feature>
<dbReference type="PANTHER" id="PTHR30027">
    <property type="entry name" value="RIBOSOMAL RNA SMALL SUBUNIT METHYLTRANSFERASE E"/>
    <property type="match status" value="1"/>
</dbReference>
<name>A0ABS4GJS8_9BACL</name>
<dbReference type="NCBIfam" id="NF008691">
    <property type="entry name" value="PRK11713.1-4"/>
    <property type="match status" value="1"/>
</dbReference>
<evidence type="ECO:0000256" key="11">
    <source>
        <dbReference type="ARBA" id="ARBA00047944"/>
    </source>
</evidence>
<evidence type="ECO:0000313" key="15">
    <source>
        <dbReference type="EMBL" id="MBP1930513.1"/>
    </source>
</evidence>
<dbReference type="CDD" id="cd18084">
    <property type="entry name" value="RsmE-like"/>
    <property type="match status" value="1"/>
</dbReference>
<comment type="similarity">
    <text evidence="2 12">Belongs to the RNA methyltransferase RsmE family.</text>
</comment>
<evidence type="ECO:0000313" key="16">
    <source>
        <dbReference type="Proteomes" id="UP001519343"/>
    </source>
</evidence>
<evidence type="ECO:0000256" key="4">
    <source>
        <dbReference type="ARBA" id="ARBA00013673"/>
    </source>
</evidence>
<sequence length="251" mass="28304">MQRYFVQVSDVDEQKQAVMITGDDVSHIGKVMRFSEGDRIICCDGVGNCYLTAIKEIQKHQVLCAILERIHDDRELPVHVTIAQGLPKGDKMDLIVQKATELGVRALIPFTSSRTIVQLDDKKQVKRLERWNKIAKEASEQSHRQFVPEISGVFSWKQLLKIADQYDLALLAFEGERVTSMYSYMQNLKGSQRILIIVGPEGGFSEEEVAEAEAAGFNSVMLGNRILRTETAALYALSCISYQFEQIGELM</sequence>
<dbReference type="EMBL" id="JAGGKT010000001">
    <property type="protein sequence ID" value="MBP1930513.1"/>
    <property type="molecule type" value="Genomic_DNA"/>
</dbReference>
<proteinExistence type="inferred from homology"/>
<dbReference type="Proteomes" id="UP001519343">
    <property type="component" value="Unassembled WGS sequence"/>
</dbReference>
<dbReference type="InterPro" id="IPR046886">
    <property type="entry name" value="RsmE_MTase_dom"/>
</dbReference>
<dbReference type="PIRSF" id="PIRSF015601">
    <property type="entry name" value="MTase_slr0722"/>
    <property type="match status" value="1"/>
</dbReference>
<dbReference type="RefSeq" id="WP_209808537.1">
    <property type="nucleotide sequence ID" value="NZ_JAGGKT010000001.1"/>
</dbReference>
<comment type="catalytic activity">
    <reaction evidence="11 12">
        <text>uridine(1498) in 16S rRNA + S-adenosyl-L-methionine = N(3)-methyluridine(1498) in 16S rRNA + S-adenosyl-L-homocysteine + H(+)</text>
        <dbReference type="Rhea" id="RHEA:42920"/>
        <dbReference type="Rhea" id="RHEA-COMP:10283"/>
        <dbReference type="Rhea" id="RHEA-COMP:10284"/>
        <dbReference type="ChEBI" id="CHEBI:15378"/>
        <dbReference type="ChEBI" id="CHEBI:57856"/>
        <dbReference type="ChEBI" id="CHEBI:59789"/>
        <dbReference type="ChEBI" id="CHEBI:65315"/>
        <dbReference type="ChEBI" id="CHEBI:74502"/>
        <dbReference type="EC" id="2.1.1.193"/>
    </reaction>
</comment>
<dbReference type="EC" id="2.1.1.193" evidence="3 12"/>
<comment type="function">
    <text evidence="10 12">Specifically methylates the N3 position of the uracil ring of uridine 1498 (m3U1498) in 16S rRNA. Acts on the fully assembled 30S ribosomal subunit.</text>
</comment>
<evidence type="ECO:0000256" key="8">
    <source>
        <dbReference type="ARBA" id="ARBA00022679"/>
    </source>
</evidence>
<dbReference type="NCBIfam" id="NF008692">
    <property type="entry name" value="PRK11713.1-5"/>
    <property type="match status" value="1"/>
</dbReference>
<dbReference type="InterPro" id="IPR046887">
    <property type="entry name" value="RsmE_PUA-like"/>
</dbReference>
<evidence type="ECO:0000259" key="14">
    <source>
        <dbReference type="Pfam" id="PF20260"/>
    </source>
</evidence>
<feature type="domain" description="Ribosomal RNA small subunit methyltransferase E PUA-like" evidence="14">
    <location>
        <begin position="20"/>
        <end position="66"/>
    </location>
</feature>
<evidence type="ECO:0000256" key="7">
    <source>
        <dbReference type="ARBA" id="ARBA00022603"/>
    </source>
</evidence>
<keyword evidence="6 12" id="KW-0698">rRNA processing</keyword>
<comment type="caution">
    <text evidence="15">The sequence shown here is derived from an EMBL/GenBank/DDBJ whole genome shotgun (WGS) entry which is preliminary data.</text>
</comment>
<keyword evidence="5 12" id="KW-0963">Cytoplasm</keyword>
<gene>
    <name evidence="15" type="ORF">J2Z37_000500</name>
</gene>
<evidence type="ECO:0000256" key="5">
    <source>
        <dbReference type="ARBA" id="ARBA00022490"/>
    </source>
</evidence>
<dbReference type="InterPro" id="IPR006700">
    <property type="entry name" value="RsmE"/>
</dbReference>
<protein>
    <recommendedName>
        <fullName evidence="4 12">Ribosomal RNA small subunit methyltransferase E</fullName>
        <ecNumber evidence="3 12">2.1.1.193</ecNumber>
    </recommendedName>
</protein>
<keyword evidence="16" id="KW-1185">Reference proteome</keyword>
<reference evidence="15 16" key="1">
    <citation type="submission" date="2021-03" db="EMBL/GenBank/DDBJ databases">
        <title>Genomic Encyclopedia of Type Strains, Phase IV (KMG-IV): sequencing the most valuable type-strain genomes for metagenomic binning, comparative biology and taxonomic classification.</title>
        <authorList>
            <person name="Goeker M."/>
        </authorList>
    </citation>
    <scope>NUCLEOTIDE SEQUENCE [LARGE SCALE GENOMIC DNA]</scope>
    <source>
        <strain evidence="15 16">DSM 24738</strain>
    </source>
</reference>
<dbReference type="Pfam" id="PF04452">
    <property type="entry name" value="Methyltrans_RNA"/>
    <property type="match status" value="1"/>
</dbReference>
<dbReference type="GO" id="GO:0032259">
    <property type="term" value="P:methylation"/>
    <property type="evidence" value="ECO:0007669"/>
    <property type="project" value="UniProtKB-KW"/>
</dbReference>
<dbReference type="NCBIfam" id="TIGR00046">
    <property type="entry name" value="RsmE family RNA methyltransferase"/>
    <property type="match status" value="1"/>
</dbReference>
<evidence type="ECO:0000256" key="9">
    <source>
        <dbReference type="ARBA" id="ARBA00022691"/>
    </source>
</evidence>
<keyword evidence="8 12" id="KW-0808">Transferase</keyword>
<evidence type="ECO:0000256" key="3">
    <source>
        <dbReference type="ARBA" id="ARBA00012328"/>
    </source>
</evidence>
<evidence type="ECO:0000256" key="12">
    <source>
        <dbReference type="PIRNR" id="PIRNR015601"/>
    </source>
</evidence>
<evidence type="ECO:0000256" key="10">
    <source>
        <dbReference type="ARBA" id="ARBA00025699"/>
    </source>
</evidence>
<evidence type="ECO:0000256" key="6">
    <source>
        <dbReference type="ARBA" id="ARBA00022552"/>
    </source>
</evidence>
<dbReference type="SUPFAM" id="SSF75217">
    <property type="entry name" value="alpha/beta knot"/>
    <property type="match status" value="1"/>
</dbReference>
<evidence type="ECO:0000256" key="2">
    <source>
        <dbReference type="ARBA" id="ARBA00005528"/>
    </source>
</evidence>
<comment type="subcellular location">
    <subcellularLocation>
        <location evidence="1 12">Cytoplasm</location>
    </subcellularLocation>
</comment>
<accession>A0ABS4GJS8</accession>
<keyword evidence="9 12" id="KW-0949">S-adenosyl-L-methionine</keyword>
<evidence type="ECO:0000259" key="13">
    <source>
        <dbReference type="Pfam" id="PF04452"/>
    </source>
</evidence>
<dbReference type="Pfam" id="PF20260">
    <property type="entry name" value="PUA_4"/>
    <property type="match status" value="1"/>
</dbReference>
<keyword evidence="7 12" id="KW-0489">Methyltransferase</keyword>
<organism evidence="15 16">
    <name type="scientific">Ammoniphilus resinae</name>
    <dbReference type="NCBI Taxonomy" id="861532"/>
    <lineage>
        <taxon>Bacteria</taxon>
        <taxon>Bacillati</taxon>
        <taxon>Bacillota</taxon>
        <taxon>Bacilli</taxon>
        <taxon>Bacillales</taxon>
        <taxon>Paenibacillaceae</taxon>
        <taxon>Aneurinibacillus group</taxon>
        <taxon>Ammoniphilus</taxon>
    </lineage>
</organism>
<evidence type="ECO:0000256" key="1">
    <source>
        <dbReference type="ARBA" id="ARBA00004496"/>
    </source>
</evidence>
<dbReference type="Gene3D" id="2.40.240.20">
    <property type="entry name" value="Hypothetical PUA domain-like, domain 1"/>
    <property type="match status" value="1"/>
</dbReference>
<dbReference type="InterPro" id="IPR029028">
    <property type="entry name" value="Alpha/beta_knot_MTases"/>
</dbReference>
<dbReference type="PANTHER" id="PTHR30027:SF3">
    <property type="entry name" value="16S RRNA (URACIL(1498)-N(3))-METHYLTRANSFERASE"/>
    <property type="match status" value="1"/>
</dbReference>
<dbReference type="Gene3D" id="3.40.1280.10">
    <property type="match status" value="1"/>
</dbReference>
<dbReference type="GO" id="GO:0008168">
    <property type="term" value="F:methyltransferase activity"/>
    <property type="evidence" value="ECO:0007669"/>
    <property type="project" value="UniProtKB-KW"/>
</dbReference>